<dbReference type="PANTHER" id="PTHR30472:SF25">
    <property type="entry name" value="ABC TRANSPORTER PERMEASE PROTEIN MJ0876-RELATED"/>
    <property type="match status" value="1"/>
</dbReference>
<comment type="caution">
    <text evidence="9">The sequence shown here is derived from an EMBL/GenBank/DDBJ whole genome shotgun (WGS) entry which is preliminary data.</text>
</comment>
<comment type="similarity">
    <text evidence="2">Belongs to the binding-protein-dependent transport system permease family. FecCD subfamily.</text>
</comment>
<keyword evidence="4" id="KW-1003">Cell membrane</keyword>
<evidence type="ECO:0000256" key="3">
    <source>
        <dbReference type="ARBA" id="ARBA00022448"/>
    </source>
</evidence>
<gene>
    <name evidence="9" type="ORF">AB0C36_38025</name>
</gene>
<dbReference type="PANTHER" id="PTHR30472">
    <property type="entry name" value="FERRIC ENTEROBACTIN TRANSPORT SYSTEM PERMEASE PROTEIN"/>
    <property type="match status" value="1"/>
</dbReference>
<dbReference type="CDD" id="cd06550">
    <property type="entry name" value="TM_ABC_iron-siderophores_like"/>
    <property type="match status" value="1"/>
</dbReference>
<evidence type="ECO:0000256" key="6">
    <source>
        <dbReference type="ARBA" id="ARBA00022989"/>
    </source>
</evidence>
<keyword evidence="6 8" id="KW-1133">Transmembrane helix</keyword>
<reference evidence="9 10" key="1">
    <citation type="submission" date="2024-06" db="EMBL/GenBank/DDBJ databases">
        <title>The Natural Products Discovery Center: Release of the First 8490 Sequenced Strains for Exploring Actinobacteria Biosynthetic Diversity.</title>
        <authorList>
            <person name="Kalkreuter E."/>
            <person name="Kautsar S.A."/>
            <person name="Yang D."/>
            <person name="Bader C.D."/>
            <person name="Teijaro C.N."/>
            <person name="Fluegel L."/>
            <person name="Davis C.M."/>
            <person name="Simpson J.R."/>
            <person name="Lauterbach L."/>
            <person name="Steele A.D."/>
            <person name="Gui C."/>
            <person name="Meng S."/>
            <person name="Li G."/>
            <person name="Viehrig K."/>
            <person name="Ye F."/>
            <person name="Su P."/>
            <person name="Kiefer A.F."/>
            <person name="Nichols A."/>
            <person name="Cepeda A.J."/>
            <person name="Yan W."/>
            <person name="Fan B."/>
            <person name="Jiang Y."/>
            <person name="Adhikari A."/>
            <person name="Zheng C.-J."/>
            <person name="Schuster L."/>
            <person name="Cowan T.M."/>
            <person name="Smanski M.J."/>
            <person name="Chevrette M.G."/>
            <person name="De Carvalho L.P.S."/>
            <person name="Shen B."/>
        </authorList>
    </citation>
    <scope>NUCLEOTIDE SEQUENCE [LARGE SCALE GENOMIC DNA]</scope>
    <source>
        <strain evidence="9 10">NPDC048946</strain>
    </source>
</reference>
<evidence type="ECO:0000256" key="5">
    <source>
        <dbReference type="ARBA" id="ARBA00022692"/>
    </source>
</evidence>
<feature type="non-terminal residue" evidence="9">
    <location>
        <position position="1"/>
    </location>
</feature>
<dbReference type="SUPFAM" id="SSF81345">
    <property type="entry name" value="ABC transporter involved in vitamin B12 uptake, BtuC"/>
    <property type="match status" value="1"/>
</dbReference>
<dbReference type="InterPro" id="IPR000522">
    <property type="entry name" value="ABC_transptr_permease_BtuC"/>
</dbReference>
<feature type="transmembrane region" description="Helical" evidence="8">
    <location>
        <begin position="200"/>
        <end position="219"/>
    </location>
</feature>
<dbReference type="EMBL" id="JBEZFP010000164">
    <property type="protein sequence ID" value="MEU8139283.1"/>
    <property type="molecule type" value="Genomic_DNA"/>
</dbReference>
<evidence type="ECO:0000256" key="8">
    <source>
        <dbReference type="SAM" id="Phobius"/>
    </source>
</evidence>
<evidence type="ECO:0000313" key="9">
    <source>
        <dbReference type="EMBL" id="MEU8139283.1"/>
    </source>
</evidence>
<dbReference type="RefSeq" id="WP_358363279.1">
    <property type="nucleotide sequence ID" value="NZ_JBEZFP010000164.1"/>
</dbReference>
<feature type="transmembrane region" description="Helical" evidence="8">
    <location>
        <begin position="38"/>
        <end position="58"/>
    </location>
</feature>
<sequence length="258" mass="26356">QGVFGNPLAEPGVVGVSAGATVGAVLVIFTGATTLGAWTQPAAAFVFGLATTALVYVFSRSGGRTEVVTLILTGVALTAVTVAAIGILTSYSTNDQIQDIAFWQLGSVNGATWEKVSAILPCAAVGLAAAPMYARRLDLLSLGEKPARHLGVDVERLRAVVILLVALLTSAAVAFSGVIGFVGLVVPHAVRMVTGPSHKLVLPGSMLGGALVLLLGDLASRTLVEPRELPIGALTSLVGGPVFFVLLRRARLRAGGWG</sequence>
<dbReference type="Proteomes" id="UP001551482">
    <property type="component" value="Unassembled WGS sequence"/>
</dbReference>
<evidence type="ECO:0000256" key="1">
    <source>
        <dbReference type="ARBA" id="ARBA00004651"/>
    </source>
</evidence>
<protein>
    <submittedName>
        <fullName evidence="9">Iron ABC transporter permease</fullName>
    </submittedName>
</protein>
<evidence type="ECO:0000256" key="7">
    <source>
        <dbReference type="ARBA" id="ARBA00023136"/>
    </source>
</evidence>
<keyword evidence="5 8" id="KW-0812">Transmembrane</keyword>
<evidence type="ECO:0000313" key="10">
    <source>
        <dbReference type="Proteomes" id="UP001551482"/>
    </source>
</evidence>
<feature type="transmembrane region" description="Helical" evidence="8">
    <location>
        <begin position="231"/>
        <end position="247"/>
    </location>
</feature>
<evidence type="ECO:0000256" key="2">
    <source>
        <dbReference type="ARBA" id="ARBA00007935"/>
    </source>
</evidence>
<feature type="transmembrane region" description="Helical" evidence="8">
    <location>
        <begin position="159"/>
        <end position="188"/>
    </location>
</feature>
<feature type="transmembrane region" description="Helical" evidence="8">
    <location>
        <begin position="70"/>
        <end position="91"/>
    </location>
</feature>
<evidence type="ECO:0000256" key="4">
    <source>
        <dbReference type="ARBA" id="ARBA00022475"/>
    </source>
</evidence>
<keyword evidence="7 8" id="KW-0472">Membrane</keyword>
<feature type="transmembrane region" description="Helical" evidence="8">
    <location>
        <begin position="12"/>
        <end position="32"/>
    </location>
</feature>
<dbReference type="InterPro" id="IPR037294">
    <property type="entry name" value="ABC_BtuC-like"/>
</dbReference>
<comment type="subcellular location">
    <subcellularLocation>
        <location evidence="1">Cell membrane</location>
        <topology evidence="1">Multi-pass membrane protein</topology>
    </subcellularLocation>
</comment>
<name>A0ABV3DU53_9ACTN</name>
<dbReference type="Pfam" id="PF01032">
    <property type="entry name" value="FecCD"/>
    <property type="match status" value="1"/>
</dbReference>
<dbReference type="Gene3D" id="1.10.3470.10">
    <property type="entry name" value="ABC transporter involved in vitamin B12 uptake, BtuC"/>
    <property type="match status" value="1"/>
</dbReference>
<proteinExistence type="inferred from homology"/>
<keyword evidence="10" id="KW-1185">Reference proteome</keyword>
<organism evidence="9 10">
    <name type="scientific">Streptodolium elevatio</name>
    <dbReference type="NCBI Taxonomy" id="3157996"/>
    <lineage>
        <taxon>Bacteria</taxon>
        <taxon>Bacillati</taxon>
        <taxon>Actinomycetota</taxon>
        <taxon>Actinomycetes</taxon>
        <taxon>Kitasatosporales</taxon>
        <taxon>Streptomycetaceae</taxon>
        <taxon>Streptodolium</taxon>
    </lineage>
</organism>
<keyword evidence="3" id="KW-0813">Transport</keyword>
<accession>A0ABV3DU53</accession>